<evidence type="ECO:0000313" key="2">
    <source>
        <dbReference type="Proteomes" id="UP000028701"/>
    </source>
</evidence>
<protein>
    <recommendedName>
        <fullName evidence="3">2'-5' RNA ligase family protein</fullName>
    </recommendedName>
</protein>
<dbReference type="SUPFAM" id="SSF55144">
    <property type="entry name" value="LigT-like"/>
    <property type="match status" value="1"/>
</dbReference>
<name>A0A081CTS5_9HYPH</name>
<organism evidence="1 2">
    <name type="scientific">Agrobacterium rubi TR3 = NBRC 13261</name>
    <dbReference type="NCBI Taxonomy" id="1368415"/>
    <lineage>
        <taxon>Bacteria</taxon>
        <taxon>Pseudomonadati</taxon>
        <taxon>Pseudomonadota</taxon>
        <taxon>Alphaproteobacteria</taxon>
        <taxon>Hyphomicrobiales</taxon>
        <taxon>Rhizobiaceae</taxon>
        <taxon>Rhizobium/Agrobacterium group</taxon>
        <taxon>Agrobacterium</taxon>
    </lineage>
</organism>
<sequence length="172" mass="19316">MKTKYPLIVTAHVADADLAPFATLREKHFPPDRNFLSAHVTMFHRLPGEYIDAITDVLKTVAAATDEIEASVSGIRHLGFGVAFTIESQELQAARARLRSSFAQWLNPQDKQPWRPHITVQNKVSKQAADVLFGELKADFQPSPLRVVGFDLWAYLDGPWWLETSVGFERSA</sequence>
<reference evidence="1 2" key="1">
    <citation type="submission" date="2014-08" db="EMBL/GenBank/DDBJ databases">
        <title>Whole genome shotgun sequence of Rhizobium rubi NBRC 13261.</title>
        <authorList>
            <person name="Katano-Makiyama Y."/>
            <person name="Hosoyama A."/>
            <person name="Hashimoto M."/>
            <person name="Hosoyama Y."/>
            <person name="Noguchi M."/>
            <person name="Tsuchikane K."/>
            <person name="Uohara A."/>
            <person name="Ohji S."/>
            <person name="Ichikawa N."/>
            <person name="Kimura A."/>
            <person name="Yamazoe A."/>
            <person name="Fujita N."/>
        </authorList>
    </citation>
    <scope>NUCLEOTIDE SEQUENCE [LARGE SCALE GENOMIC DNA]</scope>
    <source>
        <strain evidence="1 2">NBRC 13261</strain>
    </source>
</reference>
<accession>A0A081CTS5</accession>
<dbReference type="AlphaFoldDB" id="A0A081CTS5"/>
<proteinExistence type="predicted"/>
<dbReference type="RefSeq" id="WP_045229572.1">
    <property type="nucleotide sequence ID" value="NZ_BBJU01000007.1"/>
</dbReference>
<evidence type="ECO:0008006" key="3">
    <source>
        <dbReference type="Google" id="ProtNLM"/>
    </source>
</evidence>
<dbReference type="eggNOG" id="COG1514">
    <property type="taxonomic scope" value="Bacteria"/>
</dbReference>
<dbReference type="Proteomes" id="UP000028701">
    <property type="component" value="Unassembled WGS sequence"/>
</dbReference>
<comment type="caution">
    <text evidence="1">The sequence shown here is derived from an EMBL/GenBank/DDBJ whole genome shotgun (WGS) entry which is preliminary data.</text>
</comment>
<dbReference type="InterPro" id="IPR009097">
    <property type="entry name" value="Cyclic_Pdiesterase"/>
</dbReference>
<evidence type="ECO:0000313" key="1">
    <source>
        <dbReference type="EMBL" id="GAK70071.1"/>
    </source>
</evidence>
<dbReference type="Gene3D" id="3.90.1140.10">
    <property type="entry name" value="Cyclic phosphodiesterase"/>
    <property type="match status" value="1"/>
</dbReference>
<dbReference type="OrthoDB" id="793003at2"/>
<gene>
    <name evidence="1" type="ORF">RRU01S_07_06000</name>
</gene>
<dbReference type="EMBL" id="BBJU01000007">
    <property type="protein sequence ID" value="GAK70071.1"/>
    <property type="molecule type" value="Genomic_DNA"/>
</dbReference>
<dbReference type="Pfam" id="PF13563">
    <property type="entry name" value="2_5_RNA_ligase2"/>
    <property type="match status" value="1"/>
</dbReference>